<dbReference type="Gene3D" id="3.30.70.330">
    <property type="match status" value="1"/>
</dbReference>
<dbReference type="Pfam" id="PF00076">
    <property type="entry name" value="RRM_1"/>
    <property type="match status" value="1"/>
</dbReference>
<organism evidence="6 7">
    <name type="scientific">Artemisia annua</name>
    <name type="common">Sweet wormwood</name>
    <dbReference type="NCBI Taxonomy" id="35608"/>
    <lineage>
        <taxon>Eukaryota</taxon>
        <taxon>Viridiplantae</taxon>
        <taxon>Streptophyta</taxon>
        <taxon>Embryophyta</taxon>
        <taxon>Tracheophyta</taxon>
        <taxon>Spermatophyta</taxon>
        <taxon>Magnoliopsida</taxon>
        <taxon>eudicotyledons</taxon>
        <taxon>Gunneridae</taxon>
        <taxon>Pentapetalae</taxon>
        <taxon>asterids</taxon>
        <taxon>campanulids</taxon>
        <taxon>Asterales</taxon>
        <taxon>Asteraceae</taxon>
        <taxon>Asteroideae</taxon>
        <taxon>Anthemideae</taxon>
        <taxon>Artemisiinae</taxon>
        <taxon>Artemisia</taxon>
    </lineage>
</organism>
<sequence length="130" mass="14468">MANYSAKGAPSNGSVYVCDLPPGTYEDMLAKFFGTIGLLKKDKRTRRPKIWIYRDKVTNEPKGDATVTYEDTYAAQAAVEWFTNKDFDGTIIEVLMAELKTGSITLELMYDESVILLFLLNVIGLAGTKL</sequence>
<evidence type="ECO:0000259" key="5">
    <source>
        <dbReference type="PROSITE" id="PS50102"/>
    </source>
</evidence>
<dbReference type="FunFam" id="3.30.70.330:FF:000574">
    <property type="entry name" value="HIV Tat-specific factor 1"/>
    <property type="match status" value="1"/>
</dbReference>
<dbReference type="InterPro" id="IPR000504">
    <property type="entry name" value="RRM_dom"/>
</dbReference>
<dbReference type="STRING" id="35608.A0A2U1LGH0"/>
<keyword evidence="7" id="KW-1185">Reference proteome</keyword>
<dbReference type="SUPFAM" id="SSF54928">
    <property type="entry name" value="RNA-binding domain, RBD"/>
    <property type="match status" value="1"/>
</dbReference>
<dbReference type="EMBL" id="PKPP01009505">
    <property type="protein sequence ID" value="PWA48098.1"/>
    <property type="molecule type" value="Genomic_DNA"/>
</dbReference>
<dbReference type="SMART" id="SM00360">
    <property type="entry name" value="RRM"/>
    <property type="match status" value="1"/>
</dbReference>
<evidence type="ECO:0000256" key="2">
    <source>
        <dbReference type="ARBA" id="ARBA00022884"/>
    </source>
</evidence>
<dbReference type="GO" id="GO:0005634">
    <property type="term" value="C:nucleus"/>
    <property type="evidence" value="ECO:0007669"/>
    <property type="project" value="UniProtKB-SubCell"/>
</dbReference>
<keyword evidence="2 4" id="KW-0694">RNA-binding</keyword>
<name>A0A2U1LGH0_ARTAN</name>
<dbReference type="PANTHER" id="PTHR23238">
    <property type="entry name" value="RNA BINDING PROTEIN"/>
    <property type="match status" value="1"/>
</dbReference>
<dbReference type="AlphaFoldDB" id="A0A2U1LGH0"/>
<evidence type="ECO:0000313" key="6">
    <source>
        <dbReference type="EMBL" id="PWA48098.1"/>
    </source>
</evidence>
<gene>
    <name evidence="6" type="ORF">CTI12_AA493980</name>
</gene>
<evidence type="ECO:0000256" key="4">
    <source>
        <dbReference type="PROSITE-ProRule" id="PRU00176"/>
    </source>
</evidence>
<dbReference type="GO" id="GO:0006355">
    <property type="term" value="P:regulation of DNA-templated transcription"/>
    <property type="evidence" value="ECO:0007669"/>
    <property type="project" value="InterPro"/>
</dbReference>
<dbReference type="InterPro" id="IPR034870">
    <property type="entry name" value="TET_fam"/>
</dbReference>
<reference evidence="6 7" key="1">
    <citation type="journal article" date="2018" name="Mol. Plant">
        <title>The genome of Artemisia annua provides insight into the evolution of Asteraceae family and artemisinin biosynthesis.</title>
        <authorList>
            <person name="Shen Q."/>
            <person name="Zhang L."/>
            <person name="Liao Z."/>
            <person name="Wang S."/>
            <person name="Yan T."/>
            <person name="Shi P."/>
            <person name="Liu M."/>
            <person name="Fu X."/>
            <person name="Pan Q."/>
            <person name="Wang Y."/>
            <person name="Lv Z."/>
            <person name="Lu X."/>
            <person name="Zhang F."/>
            <person name="Jiang W."/>
            <person name="Ma Y."/>
            <person name="Chen M."/>
            <person name="Hao X."/>
            <person name="Li L."/>
            <person name="Tang Y."/>
            <person name="Lv G."/>
            <person name="Zhou Y."/>
            <person name="Sun X."/>
            <person name="Brodelius P.E."/>
            <person name="Rose J.K.C."/>
            <person name="Tang K."/>
        </authorList>
    </citation>
    <scope>NUCLEOTIDE SEQUENCE [LARGE SCALE GENOMIC DNA]</scope>
    <source>
        <strain evidence="7">cv. Huhao1</strain>
        <tissue evidence="6">Leaf</tissue>
    </source>
</reference>
<dbReference type="Proteomes" id="UP000245207">
    <property type="component" value="Unassembled WGS sequence"/>
</dbReference>
<evidence type="ECO:0000256" key="1">
    <source>
        <dbReference type="ARBA" id="ARBA00004123"/>
    </source>
</evidence>
<protein>
    <submittedName>
        <fullName evidence="6">Nucleotide-binding, alpha-beta plait</fullName>
    </submittedName>
</protein>
<dbReference type="CDD" id="cd12534">
    <property type="entry name" value="RRM_SARFH"/>
    <property type="match status" value="1"/>
</dbReference>
<dbReference type="InterPro" id="IPR035979">
    <property type="entry name" value="RBD_domain_sf"/>
</dbReference>
<evidence type="ECO:0000313" key="7">
    <source>
        <dbReference type="Proteomes" id="UP000245207"/>
    </source>
</evidence>
<accession>A0A2U1LGH0</accession>
<keyword evidence="3" id="KW-0539">Nucleus</keyword>
<comment type="subcellular location">
    <subcellularLocation>
        <location evidence="1">Nucleus</location>
    </subcellularLocation>
</comment>
<feature type="domain" description="RRM" evidence="5">
    <location>
        <begin position="13"/>
        <end position="99"/>
    </location>
</feature>
<proteinExistence type="predicted"/>
<evidence type="ECO:0000256" key="3">
    <source>
        <dbReference type="ARBA" id="ARBA00023242"/>
    </source>
</evidence>
<dbReference type="PROSITE" id="PS50102">
    <property type="entry name" value="RRM"/>
    <property type="match status" value="1"/>
</dbReference>
<dbReference type="OrthoDB" id="1721878at2759"/>
<comment type="caution">
    <text evidence="6">The sequence shown here is derived from an EMBL/GenBank/DDBJ whole genome shotgun (WGS) entry which is preliminary data.</text>
</comment>
<dbReference type="GO" id="GO:0003723">
    <property type="term" value="F:RNA binding"/>
    <property type="evidence" value="ECO:0007669"/>
    <property type="project" value="UniProtKB-UniRule"/>
</dbReference>
<dbReference type="InterPro" id="IPR012677">
    <property type="entry name" value="Nucleotide-bd_a/b_plait_sf"/>
</dbReference>